<dbReference type="EMBL" id="SPVF01000142">
    <property type="protein sequence ID" value="TFW19714.1"/>
    <property type="molecule type" value="Genomic_DNA"/>
</dbReference>
<name>A0A4Y9SBX2_9BURK</name>
<dbReference type="InterPro" id="IPR004045">
    <property type="entry name" value="Glutathione_S-Trfase_N"/>
</dbReference>
<accession>A0A4Y9SBX2</accession>
<evidence type="ECO:0000259" key="1">
    <source>
        <dbReference type="PROSITE" id="PS50404"/>
    </source>
</evidence>
<dbReference type="Gene3D" id="1.20.1050.10">
    <property type="match status" value="1"/>
</dbReference>
<dbReference type="Pfam" id="PF13417">
    <property type="entry name" value="GST_N_3"/>
    <property type="match status" value="1"/>
</dbReference>
<dbReference type="GO" id="GO:0006559">
    <property type="term" value="P:L-phenylalanine catabolic process"/>
    <property type="evidence" value="ECO:0007669"/>
    <property type="project" value="TreeGrafter"/>
</dbReference>
<dbReference type="Gene3D" id="3.40.30.10">
    <property type="entry name" value="Glutaredoxin"/>
    <property type="match status" value="1"/>
</dbReference>
<protein>
    <submittedName>
        <fullName evidence="2">Glutathione S-transferase family protein</fullName>
    </submittedName>
</protein>
<dbReference type="AlphaFoldDB" id="A0A4Y9SBX2"/>
<dbReference type="PANTHER" id="PTHR42673:SF21">
    <property type="entry name" value="GLUTATHIONE S-TRANSFERASE YFCF"/>
    <property type="match status" value="1"/>
</dbReference>
<dbReference type="Pfam" id="PF13410">
    <property type="entry name" value="GST_C_2"/>
    <property type="match status" value="1"/>
</dbReference>
<evidence type="ECO:0000313" key="2">
    <source>
        <dbReference type="EMBL" id="TFW19714.1"/>
    </source>
</evidence>
<keyword evidence="2" id="KW-0808">Transferase</keyword>
<dbReference type="Proteomes" id="UP000298438">
    <property type="component" value="Unassembled WGS sequence"/>
</dbReference>
<dbReference type="GO" id="GO:0006749">
    <property type="term" value="P:glutathione metabolic process"/>
    <property type="evidence" value="ECO:0007669"/>
    <property type="project" value="TreeGrafter"/>
</dbReference>
<dbReference type="GO" id="GO:0016034">
    <property type="term" value="F:maleylacetoacetate isomerase activity"/>
    <property type="evidence" value="ECO:0007669"/>
    <property type="project" value="TreeGrafter"/>
</dbReference>
<gene>
    <name evidence="2" type="ORF">E4L96_11260</name>
</gene>
<reference evidence="2 3" key="1">
    <citation type="submission" date="2019-03" db="EMBL/GenBank/DDBJ databases">
        <title>Draft Genome Sequence of Massilia arenosa sp. nov., a Novel Massilia Species Isolated from a Sandy-loam Maize Soil.</title>
        <authorList>
            <person name="Raths R."/>
            <person name="Peta V."/>
            <person name="Bucking H."/>
        </authorList>
    </citation>
    <scope>NUCLEOTIDE SEQUENCE [LARGE SCALE GENOMIC DNA]</scope>
    <source>
        <strain evidence="2 3">MC02</strain>
    </source>
</reference>
<dbReference type="SUPFAM" id="SSF52833">
    <property type="entry name" value="Thioredoxin-like"/>
    <property type="match status" value="1"/>
</dbReference>
<dbReference type="RefSeq" id="WP_135207316.1">
    <property type="nucleotide sequence ID" value="NZ_SPVF01000142.1"/>
</dbReference>
<comment type="caution">
    <text evidence="2">The sequence shown here is derived from an EMBL/GenBank/DDBJ whole genome shotgun (WGS) entry which is preliminary data.</text>
</comment>
<dbReference type="PANTHER" id="PTHR42673">
    <property type="entry name" value="MALEYLACETOACETATE ISOMERASE"/>
    <property type="match status" value="1"/>
</dbReference>
<dbReference type="GO" id="GO:0004364">
    <property type="term" value="F:glutathione transferase activity"/>
    <property type="evidence" value="ECO:0007669"/>
    <property type="project" value="TreeGrafter"/>
</dbReference>
<sequence>MQLIGKLDSPFVRRVAITLRLLELDFELKQVSTVSGYDQFKVFNPVVKAPTLVCDDGMVLMDSSLIIDYLEHIADQSLLPDGSAERRRALRLIGLALTACEKVNQVVQERHLRPRELQYEPWAQRVMEQLMAAVSALDSEIARHPFGGILDQASITTAVAWGFMQQNLGEAVLPAAFPALAAHAAWAEQQTVFDETRP</sequence>
<proteinExistence type="predicted"/>
<dbReference type="PROSITE" id="PS50404">
    <property type="entry name" value="GST_NTER"/>
    <property type="match status" value="1"/>
</dbReference>
<dbReference type="InterPro" id="IPR036249">
    <property type="entry name" value="Thioredoxin-like_sf"/>
</dbReference>
<keyword evidence="3" id="KW-1185">Reference proteome</keyword>
<feature type="domain" description="GST N-terminal" evidence="1">
    <location>
        <begin position="1"/>
        <end position="78"/>
    </location>
</feature>
<organism evidence="2 3">
    <name type="scientific">Zemynaea arenosa</name>
    <dbReference type="NCBI Taxonomy" id="2561931"/>
    <lineage>
        <taxon>Bacteria</taxon>
        <taxon>Pseudomonadati</taxon>
        <taxon>Pseudomonadota</taxon>
        <taxon>Betaproteobacteria</taxon>
        <taxon>Burkholderiales</taxon>
        <taxon>Oxalobacteraceae</taxon>
        <taxon>Telluria group</taxon>
        <taxon>Zemynaea</taxon>
    </lineage>
</organism>
<evidence type="ECO:0000313" key="3">
    <source>
        <dbReference type="Proteomes" id="UP000298438"/>
    </source>
</evidence>
<dbReference type="OrthoDB" id="8634103at2"/>